<dbReference type="PANTHER" id="PTHR40088">
    <property type="entry name" value="PECTATE LYASE (EUROFUNG)"/>
    <property type="match status" value="1"/>
</dbReference>
<dbReference type="PANTHER" id="PTHR40088:SF2">
    <property type="entry name" value="SECRETED SUGAR HYDROLASE"/>
    <property type="match status" value="1"/>
</dbReference>
<evidence type="ECO:0000256" key="3">
    <source>
        <dbReference type="ARBA" id="ARBA00022729"/>
    </source>
</evidence>
<dbReference type="EMBL" id="JAUJEB010000003">
    <property type="protein sequence ID" value="MDN5213618.1"/>
    <property type="molecule type" value="Genomic_DNA"/>
</dbReference>
<dbReference type="InterPro" id="IPR039448">
    <property type="entry name" value="Beta_helix"/>
</dbReference>
<sequence length="687" mass="78050">MKITLNKIDKSIQSGSGVKDIKGFFMHFGVLCLLSFCAIPLAEATTYYVSPSGADTNRGSSSSPFKTISKAAWIAQPGDTIFVREGIYRERVTPPRGGGEGAPIVYMAEPNKRVIIRGSELWSPQWESKGNGIFSAVPDDALFNDIRSDYVDHYNPFKVNLSSTPYQREGRREWERGYPNADSTIVYTCGQVFVNGKQYKEVPFRKELEKETWYYEAASEQLYIHFGDLNPENQQVEITTRRRIFAPITRGLGYIVVQGFIMEHCGNNYPTNFWVMPKWGQRGAVGLGVGHHWVIRKNVIRYAKTFALDAGHVDQVGKAQAAHDNLIELNYILENGSAGILSNSSKNMVIRDNVVMYNNTMRFLGRKRWEQAGIKCHNILYGEVCDNYVAHNYLTYGVWFDNKFPDSRVSRNILLGNGRAGLFLEMSDYDYDRLFADNNIIIENKENPVYIHDASGATFMHNLIANSPQQNKYGQAVIVHQVDDRTRTYHHSFYNNLFINNPITMDIDYPSQLGGKQRSDFNVYDAKPKDKVFRINSATQDVPPWTEEEFLALIKKETGSKDLTLARPGFSGRVPLTLEEWKTFWKFHDVELDANSLLKKGSSVQYSPDSHELVINIPYDPEEVGSKNHEFVDVDYFNNEIAQNGKALPGPFQGLKKGTNKFKIWEGLPILDKGELPDPVTFSSFEP</sequence>
<evidence type="ECO:0000259" key="4">
    <source>
        <dbReference type="Pfam" id="PF07602"/>
    </source>
</evidence>
<dbReference type="Pfam" id="PF07602">
    <property type="entry name" value="DUF1565"/>
    <property type="match status" value="1"/>
</dbReference>
<evidence type="ECO:0000256" key="2">
    <source>
        <dbReference type="ARBA" id="ARBA00022525"/>
    </source>
</evidence>
<keyword evidence="2" id="KW-0964">Secreted</keyword>
<dbReference type="InterPro" id="IPR011459">
    <property type="entry name" value="DUF1565"/>
</dbReference>
<dbReference type="InterPro" id="IPR052052">
    <property type="entry name" value="Polysaccharide_Lyase_9"/>
</dbReference>
<feature type="domain" description="Right handed beta helix" evidence="5">
    <location>
        <begin position="293"/>
        <end position="463"/>
    </location>
</feature>
<proteinExistence type="predicted"/>
<evidence type="ECO:0000313" key="6">
    <source>
        <dbReference type="EMBL" id="MDN5213618.1"/>
    </source>
</evidence>
<keyword evidence="7" id="KW-1185">Reference proteome</keyword>
<dbReference type="Proteomes" id="UP001172083">
    <property type="component" value="Unassembled WGS sequence"/>
</dbReference>
<dbReference type="InterPro" id="IPR012334">
    <property type="entry name" value="Pectin_lyas_fold"/>
</dbReference>
<dbReference type="Pfam" id="PF13229">
    <property type="entry name" value="Beta_helix"/>
    <property type="match status" value="1"/>
</dbReference>
<dbReference type="Gene3D" id="2.160.20.10">
    <property type="entry name" value="Single-stranded right-handed beta-helix, Pectin lyase-like"/>
    <property type="match status" value="2"/>
</dbReference>
<organism evidence="6 7">
    <name type="scientific">Agaribacillus aureus</name>
    <dbReference type="NCBI Taxonomy" id="3051825"/>
    <lineage>
        <taxon>Bacteria</taxon>
        <taxon>Pseudomonadati</taxon>
        <taxon>Bacteroidota</taxon>
        <taxon>Cytophagia</taxon>
        <taxon>Cytophagales</taxon>
        <taxon>Splendidivirgaceae</taxon>
        <taxon>Agaribacillus</taxon>
    </lineage>
</organism>
<keyword evidence="3" id="KW-0732">Signal</keyword>
<dbReference type="InterPro" id="IPR011050">
    <property type="entry name" value="Pectin_lyase_fold/virulence"/>
</dbReference>
<feature type="domain" description="DUF1565" evidence="4">
    <location>
        <begin position="52"/>
        <end position="91"/>
    </location>
</feature>
<dbReference type="SUPFAM" id="SSF51126">
    <property type="entry name" value="Pectin lyase-like"/>
    <property type="match status" value="1"/>
</dbReference>
<comment type="caution">
    <text evidence="6">The sequence shown here is derived from an EMBL/GenBank/DDBJ whole genome shotgun (WGS) entry which is preliminary data.</text>
</comment>
<protein>
    <submittedName>
        <fullName evidence="6">Right-handed parallel beta-helix repeat-containing protein</fullName>
    </submittedName>
</protein>
<name>A0ABT8LBF0_9BACT</name>
<accession>A0ABT8LBF0</accession>
<evidence type="ECO:0000256" key="1">
    <source>
        <dbReference type="ARBA" id="ARBA00004613"/>
    </source>
</evidence>
<reference evidence="6" key="1">
    <citation type="submission" date="2023-06" db="EMBL/GenBank/DDBJ databases">
        <title>Genomic of Agaribacillus aureum.</title>
        <authorList>
            <person name="Wang G."/>
        </authorList>
    </citation>
    <scope>NUCLEOTIDE SEQUENCE</scope>
    <source>
        <strain evidence="6">BMA12</strain>
    </source>
</reference>
<evidence type="ECO:0000259" key="5">
    <source>
        <dbReference type="Pfam" id="PF13229"/>
    </source>
</evidence>
<evidence type="ECO:0000313" key="7">
    <source>
        <dbReference type="Proteomes" id="UP001172083"/>
    </source>
</evidence>
<gene>
    <name evidence="6" type="ORF">QQ020_16220</name>
</gene>
<comment type="subcellular location">
    <subcellularLocation>
        <location evidence="1">Secreted</location>
    </subcellularLocation>
</comment>